<dbReference type="InterPro" id="IPR045851">
    <property type="entry name" value="AMP-bd_C_sf"/>
</dbReference>
<sequence length="518" mass="56093">MTAFDYSTILDQTASRSPERVGLLAGDVELTYGEIRAASDAMARGLHALGVRPGDRVALCLGTQPEWVFAFFALCRLRASAVLMPSAWRSTEIRHAFTLTGPRAVVASRELAEFVDEIDRPEIAVVTGPGDERPGWTEMASLLSGDFADVPEEIHAIDPTDSEVALPFSSGTTGMPKAVRHTHRSLVVATEQWRASLDIGPQDRLQALTPLAHILGIVNIGATFIGEAAIRLFPKFSTRAMVESFQADRVTIGMAVAPIAAALADMPDLEDFDLSSLRYLNWSATPVNRDIAARVTERTGVHWAPAYGTTEVPIIAVNPVTPGAARLDSVGLPPREVEVEAIDLVSHEFLPRGETGEIVVRSPAAMAGYLPAGQPPFLPGGWYRTGDIGHVEAQGWVMLSDRVKDIIRVSGNQVSPVEIEQVLLTSPDVADCAVFGVPDDRRGERPVAAVILAADADPDPELLIEWLAPRLAPYKRLREVFVVQEIPRTPSGKIQRRRLAEAFPVDDSTMTAVGEKMN</sequence>
<dbReference type="Gene3D" id="3.40.50.12780">
    <property type="entry name" value="N-terminal domain of ligase-like"/>
    <property type="match status" value="1"/>
</dbReference>
<dbReference type="PROSITE" id="PS00455">
    <property type="entry name" value="AMP_BINDING"/>
    <property type="match status" value="1"/>
</dbReference>
<dbReference type="InterPro" id="IPR025110">
    <property type="entry name" value="AMP-bd_C"/>
</dbReference>
<keyword evidence="6" id="KW-1185">Reference proteome</keyword>
<dbReference type="InterPro" id="IPR042099">
    <property type="entry name" value="ANL_N_sf"/>
</dbReference>
<accession>A0A1T4YX27</accession>
<dbReference type="EMBL" id="LT796768">
    <property type="protein sequence ID" value="SKB06193.1"/>
    <property type="molecule type" value="Genomic_DNA"/>
</dbReference>
<evidence type="ECO:0000256" key="2">
    <source>
        <dbReference type="ARBA" id="ARBA00022598"/>
    </source>
</evidence>
<name>A0A1T4YX27_9ACTN</name>
<evidence type="ECO:0000256" key="1">
    <source>
        <dbReference type="ARBA" id="ARBA00006432"/>
    </source>
</evidence>
<dbReference type="Gene3D" id="3.30.300.30">
    <property type="match status" value="1"/>
</dbReference>
<dbReference type="Pfam" id="PF13193">
    <property type="entry name" value="AMP-binding_C"/>
    <property type="match status" value="1"/>
</dbReference>
<dbReference type="Proteomes" id="UP000191040">
    <property type="component" value="Chromosome I"/>
</dbReference>
<dbReference type="InterPro" id="IPR020845">
    <property type="entry name" value="AMP-binding_CS"/>
</dbReference>
<keyword evidence="2 5" id="KW-0436">Ligase</keyword>
<dbReference type="GO" id="GO:0016405">
    <property type="term" value="F:CoA-ligase activity"/>
    <property type="evidence" value="ECO:0007669"/>
    <property type="project" value="TreeGrafter"/>
</dbReference>
<reference evidence="6" key="1">
    <citation type="submission" date="2017-02" db="EMBL/GenBank/DDBJ databases">
        <authorList>
            <person name="Varghese N."/>
            <person name="Submissions S."/>
        </authorList>
    </citation>
    <scope>NUCLEOTIDE SEQUENCE [LARGE SCALE GENOMIC DNA]</scope>
    <source>
        <strain evidence="6">9H-4</strain>
    </source>
</reference>
<feature type="domain" description="AMP-dependent synthetase/ligase" evidence="3">
    <location>
        <begin position="11"/>
        <end position="370"/>
    </location>
</feature>
<dbReference type="PANTHER" id="PTHR24096">
    <property type="entry name" value="LONG-CHAIN-FATTY-ACID--COA LIGASE"/>
    <property type="match status" value="1"/>
</dbReference>
<evidence type="ECO:0000313" key="5">
    <source>
        <dbReference type="EMBL" id="SKB06193.1"/>
    </source>
</evidence>
<dbReference type="Pfam" id="PF00501">
    <property type="entry name" value="AMP-binding"/>
    <property type="match status" value="1"/>
</dbReference>
<evidence type="ECO:0000313" key="6">
    <source>
        <dbReference type="Proteomes" id="UP000191040"/>
    </source>
</evidence>
<organism evidence="5 6">
    <name type="scientific">Aeromicrobium choanae</name>
    <dbReference type="NCBI Taxonomy" id="1736691"/>
    <lineage>
        <taxon>Bacteria</taxon>
        <taxon>Bacillati</taxon>
        <taxon>Actinomycetota</taxon>
        <taxon>Actinomycetes</taxon>
        <taxon>Propionibacteriales</taxon>
        <taxon>Nocardioidaceae</taxon>
        <taxon>Aeromicrobium</taxon>
    </lineage>
</organism>
<proteinExistence type="inferred from homology"/>
<dbReference type="STRING" id="1736691.SAMN06295964_1220"/>
<dbReference type="RefSeq" id="WP_197684415.1">
    <property type="nucleotide sequence ID" value="NZ_LT796768.1"/>
</dbReference>
<dbReference type="InterPro" id="IPR000873">
    <property type="entry name" value="AMP-dep_synth/lig_dom"/>
</dbReference>
<dbReference type="PANTHER" id="PTHR24096:SF149">
    <property type="entry name" value="AMP-BINDING DOMAIN-CONTAINING PROTEIN-RELATED"/>
    <property type="match status" value="1"/>
</dbReference>
<evidence type="ECO:0000259" key="4">
    <source>
        <dbReference type="Pfam" id="PF13193"/>
    </source>
</evidence>
<dbReference type="AlphaFoldDB" id="A0A1T4YX27"/>
<feature type="domain" description="AMP-binding enzyme C-terminal" evidence="4">
    <location>
        <begin position="418"/>
        <end position="493"/>
    </location>
</feature>
<gene>
    <name evidence="5" type="ORF">SAMN06295964_1220</name>
</gene>
<protein>
    <submittedName>
        <fullName evidence="5">Acyl-CoA synthetase (AMP-forming)/AMP-acid ligase II</fullName>
    </submittedName>
</protein>
<evidence type="ECO:0000259" key="3">
    <source>
        <dbReference type="Pfam" id="PF00501"/>
    </source>
</evidence>
<comment type="similarity">
    <text evidence="1">Belongs to the ATP-dependent AMP-binding enzyme family.</text>
</comment>
<dbReference type="SUPFAM" id="SSF56801">
    <property type="entry name" value="Acetyl-CoA synthetase-like"/>
    <property type="match status" value="1"/>
</dbReference>